<keyword evidence="1" id="KW-0472">Membrane</keyword>
<protein>
    <submittedName>
        <fullName evidence="2">Uncharacterized protein</fullName>
    </submittedName>
</protein>
<gene>
    <name evidence="2" type="ORF">GCM10010185_15520</name>
</gene>
<evidence type="ECO:0000313" key="2">
    <source>
        <dbReference type="EMBL" id="GGP44689.1"/>
    </source>
</evidence>
<name>A0A918EBZ4_9PSEU</name>
<comment type="caution">
    <text evidence="2">The sequence shown here is derived from an EMBL/GenBank/DDBJ whole genome shotgun (WGS) entry which is preliminary data.</text>
</comment>
<organism evidence="2 3">
    <name type="scientific">Saccharothrix coeruleofusca</name>
    <dbReference type="NCBI Taxonomy" id="33919"/>
    <lineage>
        <taxon>Bacteria</taxon>
        <taxon>Bacillati</taxon>
        <taxon>Actinomycetota</taxon>
        <taxon>Actinomycetes</taxon>
        <taxon>Pseudonocardiales</taxon>
        <taxon>Pseudonocardiaceae</taxon>
        <taxon>Saccharothrix</taxon>
    </lineage>
</organism>
<dbReference type="AlphaFoldDB" id="A0A918EBZ4"/>
<sequence>MRFGSTRVELAGGRAGCLTALVLSVVASLLLTVLLNLLL</sequence>
<dbReference type="EMBL" id="BMRG01000002">
    <property type="protein sequence ID" value="GGP44689.1"/>
    <property type="molecule type" value="Genomic_DNA"/>
</dbReference>
<accession>A0A918EBZ4</accession>
<proteinExistence type="predicted"/>
<keyword evidence="1" id="KW-1133">Transmembrane helix</keyword>
<evidence type="ECO:0000313" key="3">
    <source>
        <dbReference type="Proteomes" id="UP000639606"/>
    </source>
</evidence>
<evidence type="ECO:0000256" key="1">
    <source>
        <dbReference type="SAM" id="Phobius"/>
    </source>
</evidence>
<feature type="transmembrane region" description="Helical" evidence="1">
    <location>
        <begin position="20"/>
        <end position="38"/>
    </location>
</feature>
<dbReference type="Proteomes" id="UP000639606">
    <property type="component" value="Unassembled WGS sequence"/>
</dbReference>
<reference evidence="2" key="2">
    <citation type="submission" date="2020-09" db="EMBL/GenBank/DDBJ databases">
        <authorList>
            <person name="Sun Q."/>
            <person name="Ohkuma M."/>
        </authorList>
    </citation>
    <scope>NUCLEOTIDE SEQUENCE</scope>
    <source>
        <strain evidence="2">JCM 3313</strain>
    </source>
</reference>
<keyword evidence="3" id="KW-1185">Reference proteome</keyword>
<keyword evidence="1" id="KW-0812">Transmembrane</keyword>
<reference evidence="2" key="1">
    <citation type="journal article" date="2014" name="Int. J. Syst. Evol. Microbiol.">
        <title>Complete genome sequence of Corynebacterium casei LMG S-19264T (=DSM 44701T), isolated from a smear-ripened cheese.</title>
        <authorList>
            <consortium name="US DOE Joint Genome Institute (JGI-PGF)"/>
            <person name="Walter F."/>
            <person name="Albersmeier A."/>
            <person name="Kalinowski J."/>
            <person name="Ruckert C."/>
        </authorList>
    </citation>
    <scope>NUCLEOTIDE SEQUENCE</scope>
    <source>
        <strain evidence="2">JCM 3313</strain>
    </source>
</reference>